<evidence type="ECO:0000256" key="1">
    <source>
        <dbReference type="ARBA" id="ARBA00004127"/>
    </source>
</evidence>
<evidence type="ECO:0000256" key="4">
    <source>
        <dbReference type="ARBA" id="ARBA00023136"/>
    </source>
</evidence>
<feature type="transmembrane region" description="Helical" evidence="5">
    <location>
        <begin position="80"/>
        <end position="99"/>
    </location>
</feature>
<feature type="transmembrane region" description="Helical" evidence="5">
    <location>
        <begin position="158"/>
        <end position="181"/>
    </location>
</feature>
<keyword evidence="3 5" id="KW-1133">Transmembrane helix</keyword>
<keyword evidence="5" id="KW-0874">Quinone</keyword>
<dbReference type="HAMAP" id="MF_00445">
    <property type="entry name" value="NDH1_NuoN_1"/>
    <property type="match status" value="1"/>
</dbReference>
<dbReference type="STRING" id="1813019.A2J15_04225"/>
<protein>
    <recommendedName>
        <fullName evidence="5">NADH-quinone oxidoreductase subunit N</fullName>
        <ecNumber evidence="5">7.1.1.-</ecNumber>
    </recommendedName>
    <alternativeName>
        <fullName evidence="5">NADH dehydrogenase I subunit N</fullName>
    </alternativeName>
    <alternativeName>
        <fullName evidence="5">NDH-1 subunit N</fullName>
    </alternativeName>
</protein>
<feature type="transmembrane region" description="Helical" evidence="5">
    <location>
        <begin position="365"/>
        <end position="388"/>
    </location>
</feature>
<dbReference type="Proteomes" id="UP000286095">
    <property type="component" value="Unassembled WGS sequence"/>
</dbReference>
<feature type="domain" description="NADH:quinone oxidoreductase/Mrp antiporter transmembrane" evidence="7">
    <location>
        <begin position="125"/>
        <end position="413"/>
    </location>
</feature>
<gene>
    <name evidence="5" type="primary">nuoN</name>
    <name evidence="8" type="ORF">DZD40_02490</name>
</gene>
<evidence type="ECO:0000256" key="2">
    <source>
        <dbReference type="ARBA" id="ARBA00022692"/>
    </source>
</evidence>
<dbReference type="GO" id="GO:0042773">
    <property type="term" value="P:ATP synthesis coupled electron transport"/>
    <property type="evidence" value="ECO:0007669"/>
    <property type="project" value="InterPro"/>
</dbReference>
<comment type="subcellular location">
    <subcellularLocation>
        <location evidence="5">Cell membrane</location>
        <topology evidence="5">Multi-pass membrane protein</topology>
    </subcellularLocation>
    <subcellularLocation>
        <location evidence="1">Endomembrane system</location>
        <topology evidence="1">Multi-pass membrane protein</topology>
    </subcellularLocation>
    <subcellularLocation>
        <location evidence="6">Membrane</location>
        <topology evidence="6">Multi-pass membrane protein</topology>
    </subcellularLocation>
</comment>
<evidence type="ECO:0000256" key="5">
    <source>
        <dbReference type="HAMAP-Rule" id="MF_00445"/>
    </source>
</evidence>
<feature type="transmembrane region" description="Helical" evidence="5">
    <location>
        <begin position="111"/>
        <end position="135"/>
    </location>
</feature>
<keyword evidence="4 5" id="KW-0472">Membrane</keyword>
<keyword evidence="5" id="KW-1003">Cell membrane</keyword>
<feature type="transmembrane region" description="Helical" evidence="5">
    <location>
        <begin position="202"/>
        <end position="227"/>
    </location>
</feature>
<comment type="subunit">
    <text evidence="5">NDH-1 is composed of 14 different subunits. Subunits NuoA, H, J, K, L, M, N constitute the membrane sector of the complex.</text>
</comment>
<feature type="transmembrane region" description="Helical" evidence="5">
    <location>
        <begin position="239"/>
        <end position="259"/>
    </location>
</feature>
<dbReference type="GO" id="GO:0050136">
    <property type="term" value="F:NADH dehydrogenase (quinone) (non-electrogenic) activity"/>
    <property type="evidence" value="ECO:0007669"/>
    <property type="project" value="UniProtKB-UniRule"/>
</dbReference>
<dbReference type="InterPro" id="IPR001750">
    <property type="entry name" value="ND/Mrp_TM"/>
</dbReference>
<name>A0A424Z1J4_9BACT</name>
<evidence type="ECO:0000313" key="8">
    <source>
        <dbReference type="EMBL" id="RQD87978.1"/>
    </source>
</evidence>
<dbReference type="RefSeq" id="WP_124134309.1">
    <property type="nucleotide sequence ID" value="NZ_QURW01000005.1"/>
</dbReference>
<dbReference type="InterPro" id="IPR010096">
    <property type="entry name" value="NADH-Q_OxRdtase_suN/2"/>
</dbReference>
<feature type="transmembrane region" description="Helical" evidence="5">
    <location>
        <begin position="42"/>
        <end position="60"/>
    </location>
</feature>
<comment type="caution">
    <text evidence="8">The sequence shown here is derived from an EMBL/GenBank/DDBJ whole genome shotgun (WGS) entry which is preliminary data.</text>
</comment>
<proteinExistence type="inferred from homology"/>
<keyword evidence="5" id="KW-0830">Ubiquinone</keyword>
<reference evidence="8 9" key="1">
    <citation type="submission" date="2018-08" db="EMBL/GenBank/DDBJ databases">
        <title>Survival mechanisms of Campylobacter hepaticus identified by genomic analysis and comparative transcriptomic analysis of in vivo and in vitro derived bacteria.</title>
        <authorList>
            <person name="Van T.T.H."/>
            <person name="Moore R.J."/>
        </authorList>
    </citation>
    <scope>NUCLEOTIDE SEQUENCE [LARGE SCALE GENOMIC DNA]</scope>
    <source>
        <strain evidence="8 9">54L</strain>
    </source>
</reference>
<evidence type="ECO:0000313" key="9">
    <source>
        <dbReference type="Proteomes" id="UP000286095"/>
    </source>
</evidence>
<keyword evidence="5" id="KW-1278">Translocase</keyword>
<dbReference type="GO" id="GO:0005886">
    <property type="term" value="C:plasma membrane"/>
    <property type="evidence" value="ECO:0007669"/>
    <property type="project" value="UniProtKB-SubCell"/>
</dbReference>
<feature type="transmembrane region" description="Helical" evidence="5">
    <location>
        <begin position="400"/>
        <end position="420"/>
    </location>
</feature>
<feature type="transmembrane region" description="Helical" evidence="5">
    <location>
        <begin position="322"/>
        <end position="345"/>
    </location>
</feature>
<feature type="transmembrane region" description="Helical" evidence="5">
    <location>
        <begin position="266"/>
        <end position="289"/>
    </location>
</feature>
<accession>A0A424Z1J4</accession>
<dbReference type="GO" id="GO:0008137">
    <property type="term" value="F:NADH dehydrogenase (ubiquinone) activity"/>
    <property type="evidence" value="ECO:0007669"/>
    <property type="project" value="InterPro"/>
</dbReference>
<evidence type="ECO:0000259" key="7">
    <source>
        <dbReference type="Pfam" id="PF00361"/>
    </source>
</evidence>
<dbReference type="Pfam" id="PF00361">
    <property type="entry name" value="Proton_antipo_M"/>
    <property type="match status" value="1"/>
</dbReference>
<feature type="transmembrane region" description="Helical" evidence="5">
    <location>
        <begin position="15"/>
        <end position="35"/>
    </location>
</feature>
<dbReference type="GO" id="GO:0048038">
    <property type="term" value="F:quinone binding"/>
    <property type="evidence" value="ECO:0007669"/>
    <property type="project" value="UniProtKB-KW"/>
</dbReference>
<keyword evidence="5" id="KW-0520">NAD</keyword>
<comment type="similarity">
    <text evidence="5">Belongs to the complex I subunit 2 family.</text>
</comment>
<keyword evidence="5" id="KW-0813">Transport</keyword>
<evidence type="ECO:0000256" key="3">
    <source>
        <dbReference type="ARBA" id="ARBA00022989"/>
    </source>
</evidence>
<keyword evidence="2 5" id="KW-0812">Transmembrane</keyword>
<dbReference type="PANTHER" id="PTHR22773">
    <property type="entry name" value="NADH DEHYDROGENASE"/>
    <property type="match status" value="1"/>
</dbReference>
<dbReference type="GO" id="GO:0012505">
    <property type="term" value="C:endomembrane system"/>
    <property type="evidence" value="ECO:0007669"/>
    <property type="project" value="UniProtKB-SubCell"/>
</dbReference>
<evidence type="ECO:0000256" key="6">
    <source>
        <dbReference type="RuleBase" id="RU000320"/>
    </source>
</evidence>
<comment type="function">
    <text evidence="5">NDH-1 shuttles electrons from NADH, via FMN and iron-sulfur (Fe-S) centers, to quinones in the respiratory chain. The immediate electron acceptor for the enzyme in this species is believed to be ubiquinone. Couples the redox reaction to proton translocation (for every two electrons transferred, four hydrogen ions are translocated across the cytoplasmic membrane), and thus conserves the redox energy in a proton gradient.</text>
</comment>
<dbReference type="AlphaFoldDB" id="A0A424Z1J4"/>
<dbReference type="EMBL" id="QURW01000005">
    <property type="protein sequence ID" value="RQD87978.1"/>
    <property type="molecule type" value="Genomic_DNA"/>
</dbReference>
<comment type="catalytic activity">
    <reaction evidence="5">
        <text>a quinone + NADH + 5 H(+)(in) = a quinol + NAD(+) + 4 H(+)(out)</text>
        <dbReference type="Rhea" id="RHEA:57888"/>
        <dbReference type="ChEBI" id="CHEBI:15378"/>
        <dbReference type="ChEBI" id="CHEBI:24646"/>
        <dbReference type="ChEBI" id="CHEBI:57540"/>
        <dbReference type="ChEBI" id="CHEBI:57945"/>
        <dbReference type="ChEBI" id="CHEBI:132124"/>
    </reaction>
</comment>
<sequence>MLNDFLNLEFLNISLSYPFLFLIASAIVILLCSSFWKFHRSFYVSFSALSLIVSIFFILNNANIQGLNANAFLSTLNNDIISFYASLVILSFSFLYILMQKEENQGEFYALFLFMIASLLLMVSSSNLVLIFIGLESSSLALYTLIAMRGSNNAVSSAIKYFTLAAVGSGFFVMAAAFIYLKTGTLDLLAHLALKNEIQKDPMLLSAGVMIFVLCAIKLSLVPFHFWLKDVYYAAHTNLIAFISVVPKIAILTVVIRLFDFLNQTGFEYIIMVLVVFSMFAASFAALSQENIKKMFAYSSVVHSSLIILACIPLLKEQNFDGILFAIFGYWILFAFANYGIFMILSNYQNHSYEVLNGLLYKKPLIAFCLSISVLSLAAIPPFGVFWGKFMVLITVILNGYWYLALFVALSSIIMLYAYLKILIHALFVKNDKTHNIQFSFMQYFILFLCILVSVFAILLML</sequence>
<feature type="transmembrane region" description="Helical" evidence="5">
    <location>
        <begin position="440"/>
        <end position="461"/>
    </location>
</feature>
<dbReference type="EC" id="7.1.1.-" evidence="5"/>
<organism evidence="8 9">
    <name type="scientific">Campylobacter hepaticus</name>
    <dbReference type="NCBI Taxonomy" id="1813019"/>
    <lineage>
        <taxon>Bacteria</taxon>
        <taxon>Pseudomonadati</taxon>
        <taxon>Campylobacterota</taxon>
        <taxon>Epsilonproteobacteria</taxon>
        <taxon>Campylobacterales</taxon>
        <taxon>Campylobacteraceae</taxon>
        <taxon>Campylobacter</taxon>
    </lineage>
</organism>